<accession>A0A2U1UY51</accession>
<dbReference type="RefSeq" id="WP_109519135.1">
    <property type="nucleotide sequence ID" value="NZ_PDOA01000030.1"/>
</dbReference>
<reference evidence="3" key="1">
    <citation type="submission" date="2017-10" db="EMBL/GenBank/DDBJ databases">
        <authorList>
            <person name="Toshchakov S.V."/>
            <person name="Goeva M.A."/>
        </authorList>
    </citation>
    <scope>NUCLEOTIDE SEQUENCE [LARGE SCALE GENOMIC DNA]</scope>
    <source>
        <strain evidence="3">JR1/69-1-13</strain>
    </source>
</reference>
<protein>
    <submittedName>
        <fullName evidence="2">Uncharacterized protein</fullName>
    </submittedName>
</protein>
<name>A0A2U1UY51_9PROT</name>
<evidence type="ECO:0000313" key="2">
    <source>
        <dbReference type="EMBL" id="PWC26582.1"/>
    </source>
</evidence>
<comment type="caution">
    <text evidence="2">The sequence shown here is derived from an EMBL/GenBank/DDBJ whole genome shotgun (WGS) entry which is preliminary data.</text>
</comment>
<feature type="signal peptide" evidence="1">
    <location>
        <begin position="1"/>
        <end position="26"/>
    </location>
</feature>
<dbReference type="AlphaFoldDB" id="A0A2U1UY51"/>
<proteinExistence type="predicted"/>
<gene>
    <name evidence="2" type="ORF">CR165_22325</name>
</gene>
<keyword evidence="1" id="KW-0732">Signal</keyword>
<evidence type="ECO:0000313" key="3">
    <source>
        <dbReference type="Proteomes" id="UP000245048"/>
    </source>
</evidence>
<dbReference type="EMBL" id="PDOA01000030">
    <property type="protein sequence ID" value="PWC26582.1"/>
    <property type="molecule type" value="Genomic_DNA"/>
</dbReference>
<evidence type="ECO:0000256" key="1">
    <source>
        <dbReference type="SAM" id="SignalP"/>
    </source>
</evidence>
<dbReference type="Proteomes" id="UP000245048">
    <property type="component" value="Unassembled WGS sequence"/>
</dbReference>
<keyword evidence="3" id="KW-1185">Reference proteome</keyword>
<sequence length="209" mass="22613">MLTRLHSAFLALAITAALSMSENAHADPAHATALPPQPQAALRYDAFEQPRLIRALIESDMATLMNFRIGLLPEQHGIPQGLTLYLKSFSQELSQIFLCPLLLPAGLEMRIERFMANRAMNPTAAGGTLLDALKILGERMNGSQASANPFDVRPLLAPLLDGQTAVGQVQSEGQRDARVFQAQTGCEGPEAEALAQGARSLMRHLRAAY</sequence>
<organism evidence="2 3">
    <name type="scientific">Teichococcus aestuarii</name>
    <dbReference type="NCBI Taxonomy" id="568898"/>
    <lineage>
        <taxon>Bacteria</taxon>
        <taxon>Pseudomonadati</taxon>
        <taxon>Pseudomonadota</taxon>
        <taxon>Alphaproteobacteria</taxon>
        <taxon>Acetobacterales</taxon>
        <taxon>Roseomonadaceae</taxon>
        <taxon>Roseomonas</taxon>
    </lineage>
</organism>
<feature type="chain" id="PRO_5015775027" evidence="1">
    <location>
        <begin position="27"/>
        <end position="209"/>
    </location>
</feature>